<feature type="binding site" evidence="3">
    <location>
        <position position="155"/>
    </location>
    <ligand>
        <name>dimethylallyl diphosphate</name>
        <dbReference type="ChEBI" id="CHEBI:57623"/>
    </ligand>
</feature>
<feature type="binding site" evidence="3">
    <location>
        <position position="312"/>
    </location>
    <ligand>
        <name>dimethylallyl diphosphate</name>
        <dbReference type="ChEBI" id="CHEBI:57623"/>
    </ligand>
</feature>
<evidence type="ECO:0000313" key="4">
    <source>
        <dbReference type="EMBL" id="PLB48989.1"/>
    </source>
</evidence>
<dbReference type="Pfam" id="PF11991">
    <property type="entry name" value="Trp_DMAT"/>
    <property type="match status" value="1"/>
</dbReference>
<accession>A0A2I2G7X8</accession>
<feature type="binding site" evidence="3">
    <location>
        <position position="139"/>
    </location>
    <ligand>
        <name>L-tryptophan</name>
        <dbReference type="ChEBI" id="CHEBI:57912"/>
    </ligand>
</feature>
<dbReference type="PANTHER" id="PTHR40627:SF3">
    <property type="entry name" value="PRENYLTRANSFERASE ASQH2-RELATED"/>
    <property type="match status" value="1"/>
</dbReference>
<dbReference type="STRING" id="1392250.A0A2I2G7X8"/>
<dbReference type="VEuPathDB" id="FungiDB:P170DRAFT_383502"/>
<dbReference type="PIRSF" id="PIRSF000509">
    <property type="entry name" value="Trp_DMAT"/>
    <property type="match status" value="1"/>
</dbReference>
<feature type="binding site" evidence="3">
    <location>
        <position position="242"/>
    </location>
    <ligand>
        <name>dimethylallyl diphosphate</name>
        <dbReference type="ChEBI" id="CHEBI:57623"/>
    </ligand>
</feature>
<organism evidence="4 5">
    <name type="scientific">Aspergillus steynii IBT 23096</name>
    <dbReference type="NCBI Taxonomy" id="1392250"/>
    <lineage>
        <taxon>Eukaryota</taxon>
        <taxon>Fungi</taxon>
        <taxon>Dikarya</taxon>
        <taxon>Ascomycota</taxon>
        <taxon>Pezizomycotina</taxon>
        <taxon>Eurotiomycetes</taxon>
        <taxon>Eurotiomycetidae</taxon>
        <taxon>Eurotiales</taxon>
        <taxon>Aspergillaceae</taxon>
        <taxon>Aspergillus</taxon>
        <taxon>Aspergillus subgen. Circumdati</taxon>
    </lineage>
</organism>
<keyword evidence="5" id="KW-1185">Reference proteome</keyword>
<feature type="binding site" evidence="3">
    <location>
        <position position="394"/>
    </location>
    <ligand>
        <name>dimethylallyl diphosphate</name>
        <dbReference type="ChEBI" id="CHEBI:57623"/>
    </ligand>
</feature>
<dbReference type="GeneID" id="36553340"/>
<sequence>MSLSAESLVHTSPGPLARLNGVNGYPTKAQKKLINGDTDTRDSLSLAFFTPYDVLTTALPLPAPTSSTAFWWRETGPLMSKLLSKANYPLYTHYKYLLLYHTHILPLLGPRPPLENSGQPSTVNAPWRSFLTDDFSPLEPSWNVNGNAESQSTIRLGIEPVGFEAGSTADPFNQATVTRFMHSYAASEVGATVSMFEHFRDDLFVSADEHHQVREKLPYGEHTTQSFLAFDLDAGRVTTKAYFFPILKALSTGQSTTQIISSSILRLARKSKVWGVQAIAAMSVLEAWMASFNGAAKAEMISVDCVDEAESRIKIYVRIPHTALRKVNEAYCLGGRLTDENTTEAVRLLEELWRTVFGVVDENIELPQNDHRTAGTIFNFELRPGKWFPEPKVYLPVRHYCESDMQIAARLQSFFGKLGWSQLERGYSKDLEDLFPHHPLSTSTGTHTYLSFSYKKQKGVCMTMYFSPRVYSV</sequence>
<dbReference type="InterPro" id="IPR017795">
    <property type="entry name" value="ABBA_NscD-like"/>
</dbReference>
<evidence type="ECO:0000256" key="2">
    <source>
        <dbReference type="ARBA" id="ARBA00022679"/>
    </source>
</evidence>
<keyword evidence="2" id="KW-0808">Transferase</keyword>
<protein>
    <submittedName>
        <fullName evidence="4">Putative dimethylallyl tryptophan synthase SirD-like protein</fullName>
    </submittedName>
</protein>
<dbReference type="AlphaFoldDB" id="A0A2I2G7X8"/>
<dbReference type="GO" id="GO:0009820">
    <property type="term" value="P:alkaloid metabolic process"/>
    <property type="evidence" value="ECO:0007669"/>
    <property type="project" value="InterPro"/>
</dbReference>
<gene>
    <name evidence="4" type="ORF">P170DRAFT_383502</name>
</gene>
<feature type="binding site" evidence="3">
    <location>
        <position position="314"/>
    </location>
    <ligand>
        <name>dimethylallyl diphosphate</name>
        <dbReference type="ChEBI" id="CHEBI:57623"/>
    </ligand>
</feature>
<dbReference type="NCBIfam" id="TIGR03429">
    <property type="entry name" value="arom_pren_DMATS"/>
    <property type="match status" value="1"/>
</dbReference>
<dbReference type="OrthoDB" id="3354387at2759"/>
<dbReference type="InterPro" id="IPR012148">
    <property type="entry name" value="ABBA_DMATS-like"/>
</dbReference>
<proteinExistence type="inferred from homology"/>
<evidence type="ECO:0000256" key="3">
    <source>
        <dbReference type="PIRSR" id="PIRSR000509-1"/>
    </source>
</evidence>
<evidence type="ECO:0000313" key="5">
    <source>
        <dbReference type="Proteomes" id="UP000234275"/>
    </source>
</evidence>
<comment type="caution">
    <text evidence="4">The sequence shown here is derived from an EMBL/GenBank/DDBJ whole genome shotgun (WGS) entry which is preliminary data.</text>
</comment>
<evidence type="ECO:0000256" key="1">
    <source>
        <dbReference type="ARBA" id="ARBA00010209"/>
    </source>
</evidence>
<name>A0A2I2G7X8_9EURO</name>
<feature type="binding site" evidence="3">
    <location>
        <position position="316"/>
    </location>
    <ligand>
        <name>dimethylallyl diphosphate</name>
        <dbReference type="ChEBI" id="CHEBI:57623"/>
    </ligand>
</feature>
<dbReference type="RefSeq" id="XP_024704291.1">
    <property type="nucleotide sequence ID" value="XM_024845641.1"/>
</dbReference>
<dbReference type="InterPro" id="IPR033964">
    <property type="entry name" value="ABBA"/>
</dbReference>
<dbReference type="SFLD" id="SFLDG01162">
    <property type="entry name" value="I"/>
    <property type="match status" value="1"/>
</dbReference>
<dbReference type="CDD" id="cd13929">
    <property type="entry name" value="PT-DMATS_CymD"/>
    <property type="match status" value="1"/>
</dbReference>
<dbReference type="GO" id="GO:0016765">
    <property type="term" value="F:transferase activity, transferring alkyl or aryl (other than methyl) groups"/>
    <property type="evidence" value="ECO:0007669"/>
    <property type="project" value="InterPro"/>
</dbReference>
<dbReference type="SFLD" id="SFLDS00036">
    <property type="entry name" value="Aromatic_Prenyltransferase"/>
    <property type="match status" value="1"/>
</dbReference>
<reference evidence="4 5" key="1">
    <citation type="submission" date="2016-12" db="EMBL/GenBank/DDBJ databases">
        <title>The genomes of Aspergillus section Nigri reveals drivers in fungal speciation.</title>
        <authorList>
            <consortium name="DOE Joint Genome Institute"/>
            <person name="Vesth T.C."/>
            <person name="Nybo J."/>
            <person name="Theobald S."/>
            <person name="Brandl J."/>
            <person name="Frisvad J.C."/>
            <person name="Nielsen K.F."/>
            <person name="Lyhne E.K."/>
            <person name="Kogle M.E."/>
            <person name="Kuo A."/>
            <person name="Riley R."/>
            <person name="Clum A."/>
            <person name="Nolan M."/>
            <person name="Lipzen A."/>
            <person name="Salamov A."/>
            <person name="Henrissat B."/>
            <person name="Wiebenga A."/>
            <person name="De Vries R.P."/>
            <person name="Grigoriev I.V."/>
            <person name="Mortensen U.H."/>
            <person name="Andersen M.R."/>
            <person name="Baker S.E."/>
        </authorList>
    </citation>
    <scope>NUCLEOTIDE SEQUENCE [LARGE SCALE GENOMIC DNA]</scope>
    <source>
        <strain evidence="4 5">IBT 23096</strain>
    </source>
</reference>
<dbReference type="Proteomes" id="UP000234275">
    <property type="component" value="Unassembled WGS sequence"/>
</dbReference>
<comment type="similarity">
    <text evidence="1">Belongs to the tryptophan dimethylallyltransferase family.</text>
</comment>
<feature type="binding site" evidence="3">
    <location>
        <position position="240"/>
    </location>
    <ligand>
        <name>dimethylallyl diphosphate</name>
        <dbReference type="ChEBI" id="CHEBI:57623"/>
    </ligand>
</feature>
<dbReference type="PANTHER" id="PTHR40627">
    <property type="entry name" value="INDOLE PRENYLTRANSFERASE TDIB-RELATED"/>
    <property type="match status" value="1"/>
</dbReference>
<dbReference type="EMBL" id="MSFO01000004">
    <property type="protein sequence ID" value="PLB48989.1"/>
    <property type="molecule type" value="Genomic_DNA"/>
</dbReference>